<dbReference type="Pfam" id="PF04290">
    <property type="entry name" value="DctQ"/>
    <property type="match status" value="1"/>
</dbReference>
<keyword evidence="3" id="KW-1003">Cell membrane</keyword>
<feature type="domain" description="Tripartite ATP-independent periplasmic transporters DctQ component" evidence="10">
    <location>
        <begin position="42"/>
        <end position="169"/>
    </location>
</feature>
<dbReference type="GO" id="GO:0005886">
    <property type="term" value="C:plasma membrane"/>
    <property type="evidence" value="ECO:0007669"/>
    <property type="project" value="UniProtKB-SubCell"/>
</dbReference>
<dbReference type="EMBL" id="DTFV01000127">
    <property type="protein sequence ID" value="HGI31428.1"/>
    <property type="molecule type" value="Genomic_DNA"/>
</dbReference>
<sequence length="178" mass="19988">MECGKPRQFPAGAFFFGGSAMEKRDPLEAILATGMMVAFLALVGVVMLSVTTRSFLPFIVFSWTEETSRFLFIWVVALGAPCALKRGEFVSVDFLIRRFPRKVARGLQAAFSLVTGGFFLAVFWYSLQFARLGLLQMSPTMRIPMVFAYASMVVVSFFLALYAFRQGVLVFRKRSDAR</sequence>
<evidence type="ECO:0000256" key="3">
    <source>
        <dbReference type="ARBA" id="ARBA00022475"/>
    </source>
</evidence>
<keyword evidence="7 9" id="KW-0472">Membrane</keyword>
<evidence type="ECO:0000256" key="7">
    <source>
        <dbReference type="ARBA" id="ARBA00023136"/>
    </source>
</evidence>
<proteinExistence type="inferred from homology"/>
<accession>A0A7V3YHY4</accession>
<evidence type="ECO:0000256" key="2">
    <source>
        <dbReference type="ARBA" id="ARBA00022448"/>
    </source>
</evidence>
<dbReference type="PANTHER" id="PTHR35011:SF2">
    <property type="entry name" value="2,3-DIKETO-L-GULONATE TRAP TRANSPORTER SMALL PERMEASE PROTEIN YIAM"/>
    <property type="match status" value="1"/>
</dbReference>
<protein>
    <submittedName>
        <fullName evidence="11">TRAP transporter small permease</fullName>
    </submittedName>
</protein>
<evidence type="ECO:0000256" key="1">
    <source>
        <dbReference type="ARBA" id="ARBA00004429"/>
    </source>
</evidence>
<keyword evidence="6 9" id="KW-1133">Transmembrane helix</keyword>
<name>A0A7V3YHY4_9BACT</name>
<evidence type="ECO:0000256" key="6">
    <source>
        <dbReference type="ARBA" id="ARBA00022989"/>
    </source>
</evidence>
<dbReference type="InterPro" id="IPR055348">
    <property type="entry name" value="DctQ"/>
</dbReference>
<evidence type="ECO:0000256" key="4">
    <source>
        <dbReference type="ARBA" id="ARBA00022519"/>
    </source>
</evidence>
<evidence type="ECO:0000256" key="5">
    <source>
        <dbReference type="ARBA" id="ARBA00022692"/>
    </source>
</evidence>
<gene>
    <name evidence="11" type="ORF">ENV30_09025</name>
</gene>
<keyword evidence="2" id="KW-0813">Transport</keyword>
<dbReference type="GO" id="GO:0015740">
    <property type="term" value="P:C4-dicarboxylate transport"/>
    <property type="evidence" value="ECO:0007669"/>
    <property type="project" value="TreeGrafter"/>
</dbReference>
<keyword evidence="4" id="KW-0997">Cell inner membrane</keyword>
<evidence type="ECO:0000256" key="8">
    <source>
        <dbReference type="ARBA" id="ARBA00038436"/>
    </source>
</evidence>
<dbReference type="GO" id="GO:0022857">
    <property type="term" value="F:transmembrane transporter activity"/>
    <property type="evidence" value="ECO:0007669"/>
    <property type="project" value="TreeGrafter"/>
</dbReference>
<comment type="caution">
    <text evidence="11">The sequence shown here is derived from an EMBL/GenBank/DDBJ whole genome shotgun (WGS) entry which is preliminary data.</text>
</comment>
<feature type="transmembrane region" description="Helical" evidence="9">
    <location>
        <begin position="107"/>
        <end position="126"/>
    </location>
</feature>
<comment type="similarity">
    <text evidence="8">Belongs to the TRAP transporter small permease family.</text>
</comment>
<dbReference type="InterPro" id="IPR007387">
    <property type="entry name" value="TRAP_DctQ"/>
</dbReference>
<feature type="transmembrane region" description="Helical" evidence="9">
    <location>
        <begin position="29"/>
        <end position="50"/>
    </location>
</feature>
<evidence type="ECO:0000256" key="9">
    <source>
        <dbReference type="SAM" id="Phobius"/>
    </source>
</evidence>
<organism evidence="11">
    <name type="scientific">Candidatus Caldatribacterium californiense</name>
    <dbReference type="NCBI Taxonomy" id="1454726"/>
    <lineage>
        <taxon>Bacteria</taxon>
        <taxon>Pseudomonadati</taxon>
        <taxon>Atribacterota</taxon>
        <taxon>Atribacteria</taxon>
        <taxon>Atribacterales</taxon>
        <taxon>Candidatus Caldatribacteriaceae</taxon>
        <taxon>Candidatus Caldatribacterium</taxon>
    </lineage>
</organism>
<dbReference type="AlphaFoldDB" id="A0A7V3YHY4"/>
<dbReference type="PANTHER" id="PTHR35011">
    <property type="entry name" value="2,3-DIKETO-L-GULONATE TRAP TRANSPORTER SMALL PERMEASE PROTEIN YIAM"/>
    <property type="match status" value="1"/>
</dbReference>
<keyword evidence="5 9" id="KW-0812">Transmembrane</keyword>
<comment type="subcellular location">
    <subcellularLocation>
        <location evidence="1">Cell inner membrane</location>
        <topology evidence="1">Multi-pass membrane protein</topology>
    </subcellularLocation>
</comment>
<evidence type="ECO:0000313" key="11">
    <source>
        <dbReference type="EMBL" id="HGI31428.1"/>
    </source>
</evidence>
<feature type="transmembrane region" description="Helical" evidence="9">
    <location>
        <begin position="146"/>
        <end position="164"/>
    </location>
</feature>
<reference evidence="11" key="1">
    <citation type="journal article" date="2020" name="mSystems">
        <title>Genome- and Community-Level Interaction Insights into Carbon Utilization and Element Cycling Functions of Hydrothermarchaeota in Hydrothermal Sediment.</title>
        <authorList>
            <person name="Zhou Z."/>
            <person name="Liu Y."/>
            <person name="Xu W."/>
            <person name="Pan J."/>
            <person name="Luo Z.H."/>
            <person name="Li M."/>
        </authorList>
    </citation>
    <scope>NUCLEOTIDE SEQUENCE [LARGE SCALE GENOMIC DNA]</scope>
    <source>
        <strain evidence="11">SpSt-747</strain>
    </source>
</reference>
<feature type="transmembrane region" description="Helical" evidence="9">
    <location>
        <begin position="70"/>
        <end position="87"/>
    </location>
</feature>
<evidence type="ECO:0000259" key="10">
    <source>
        <dbReference type="Pfam" id="PF04290"/>
    </source>
</evidence>